<evidence type="ECO:0000313" key="2">
    <source>
        <dbReference type="Proteomes" id="UP000662783"/>
    </source>
</evidence>
<reference evidence="1" key="1">
    <citation type="submission" date="2021-02" db="EMBL/GenBank/DDBJ databases">
        <title>Fulvivirga sp. S481 isolated from sea water.</title>
        <authorList>
            <person name="Bae S.S."/>
            <person name="Baek K."/>
        </authorList>
    </citation>
    <scope>NUCLEOTIDE SEQUENCE</scope>
    <source>
        <strain evidence="1">S481</strain>
    </source>
</reference>
<name>A0A975A1P4_9BACT</name>
<dbReference type="AlphaFoldDB" id="A0A975A1P4"/>
<accession>A0A975A1P4</accession>
<organism evidence="1 2">
    <name type="scientific">Fulvivirga lutea</name>
    <dbReference type="NCBI Taxonomy" id="2810512"/>
    <lineage>
        <taxon>Bacteria</taxon>
        <taxon>Pseudomonadati</taxon>
        <taxon>Bacteroidota</taxon>
        <taxon>Cytophagia</taxon>
        <taxon>Cytophagales</taxon>
        <taxon>Fulvivirgaceae</taxon>
        <taxon>Fulvivirga</taxon>
    </lineage>
</organism>
<dbReference type="KEGG" id="fuv:JR347_05015"/>
<dbReference type="Proteomes" id="UP000662783">
    <property type="component" value="Chromosome"/>
</dbReference>
<gene>
    <name evidence="1" type="ORF">JR347_05015</name>
</gene>
<dbReference type="Pfam" id="PF13692">
    <property type="entry name" value="Glyco_trans_1_4"/>
    <property type="match status" value="1"/>
</dbReference>
<dbReference type="RefSeq" id="WP_205722954.1">
    <property type="nucleotide sequence ID" value="NZ_CP070608.1"/>
</dbReference>
<proteinExistence type="predicted"/>
<keyword evidence="2" id="KW-1185">Reference proteome</keyword>
<protein>
    <submittedName>
        <fullName evidence="1">Glycosyltransferase</fullName>
    </submittedName>
</protein>
<evidence type="ECO:0000313" key="1">
    <source>
        <dbReference type="EMBL" id="QSE98440.1"/>
    </source>
</evidence>
<dbReference type="SUPFAM" id="SSF53756">
    <property type="entry name" value="UDP-Glycosyltransferase/glycogen phosphorylase"/>
    <property type="match status" value="1"/>
</dbReference>
<dbReference type="Gene3D" id="3.40.50.2000">
    <property type="entry name" value="Glycogen Phosphorylase B"/>
    <property type="match status" value="2"/>
</dbReference>
<sequence length="367" mass="42608">MKILFLTPYPRGVAPSQRFRFEQYYTLLKEKGVPFEIQSFLNYEDWKILYINKYAFLKVLSVVKGFIKRFFILFRIKQFDYIFIHREASPIGPPILEWLIVKVFSKKIVYDFDDAIWIPNVSDENKIISKLKWYSKVSLICSWSYKVSCGNSYLASFASQYNSNILINPTTIDTENLHNPSLFGDNNDLHKAFNSKLSENQTVIGWTGTHTTMKYLKIVLPVIQRLHNELDFRFLIISNKAPTFKLEFMEYIPWNLKTEINDLLSIDIGIMPLAADKWSEGKCGFKILQYMSLEKVAVASPVGINSSIISNGVNGYICKNNDEWYVTLKKLINDTDLRKNTGAEGRKTVLNYYSVKSNQDNFLSLFE</sequence>
<dbReference type="EMBL" id="CP070608">
    <property type="protein sequence ID" value="QSE98440.1"/>
    <property type="molecule type" value="Genomic_DNA"/>
</dbReference>
<dbReference type="PANTHER" id="PTHR12526">
    <property type="entry name" value="GLYCOSYLTRANSFERASE"/>
    <property type="match status" value="1"/>
</dbReference>